<sequence>MAGKLPPAVRLTTTLFGTHPDCYVKSGLCTLPPTDWWTITDTVSFAALFNSVNSFKAVLEAASEDAEGIWARIFEKHEKNPTTKKDAAKKDEVRKKS</sequence>
<reference evidence="1 2" key="1">
    <citation type="journal article" date="2015" name="Environ. Microbiol.">
        <title>Metagenome sequence of Elaphomyces granulatus from sporocarp tissue reveals Ascomycota ectomycorrhizal fingerprints of genome expansion and a Proteobacteria-rich microbiome.</title>
        <authorList>
            <person name="Quandt C.A."/>
            <person name="Kohler A."/>
            <person name="Hesse C.N."/>
            <person name="Sharpton T.J."/>
            <person name="Martin F."/>
            <person name="Spatafora J.W."/>
        </authorList>
    </citation>
    <scope>NUCLEOTIDE SEQUENCE [LARGE SCALE GENOMIC DNA]</scope>
    <source>
        <strain evidence="1 2">OSC145934</strain>
    </source>
</reference>
<organism evidence="1 2">
    <name type="scientific">Elaphomyces granulatus</name>
    <dbReference type="NCBI Taxonomy" id="519963"/>
    <lineage>
        <taxon>Eukaryota</taxon>
        <taxon>Fungi</taxon>
        <taxon>Dikarya</taxon>
        <taxon>Ascomycota</taxon>
        <taxon>Pezizomycotina</taxon>
        <taxon>Eurotiomycetes</taxon>
        <taxon>Eurotiomycetidae</taxon>
        <taxon>Eurotiales</taxon>
        <taxon>Elaphomycetaceae</taxon>
        <taxon>Elaphomyces</taxon>
    </lineage>
</organism>
<dbReference type="AlphaFoldDB" id="A0A232LNX9"/>
<evidence type="ECO:0000313" key="2">
    <source>
        <dbReference type="Proteomes" id="UP000243515"/>
    </source>
</evidence>
<protein>
    <submittedName>
        <fullName evidence="1">Uncharacterized protein</fullName>
    </submittedName>
</protein>
<proteinExistence type="predicted"/>
<dbReference type="OrthoDB" id="2251794at2759"/>
<dbReference type="Proteomes" id="UP000243515">
    <property type="component" value="Unassembled WGS sequence"/>
</dbReference>
<name>A0A232LNX9_9EURO</name>
<accession>A0A232LNX9</accession>
<comment type="caution">
    <text evidence="1">The sequence shown here is derived from an EMBL/GenBank/DDBJ whole genome shotgun (WGS) entry which is preliminary data.</text>
</comment>
<dbReference type="EMBL" id="NPHW01006379">
    <property type="protein sequence ID" value="OXV05855.1"/>
    <property type="molecule type" value="Genomic_DNA"/>
</dbReference>
<gene>
    <name evidence="1" type="ORF">Egran_06377</name>
</gene>
<keyword evidence="2" id="KW-1185">Reference proteome</keyword>
<evidence type="ECO:0000313" key="1">
    <source>
        <dbReference type="EMBL" id="OXV05855.1"/>
    </source>
</evidence>